<accession>A0A9N9ZAV9</accession>
<reference evidence="2" key="1">
    <citation type="submission" date="2021-10" db="EMBL/GenBank/DDBJ databases">
        <authorList>
            <person name="Piombo E."/>
        </authorList>
    </citation>
    <scope>NUCLEOTIDE SEQUENCE</scope>
</reference>
<protein>
    <submittedName>
        <fullName evidence="2">Uncharacterized protein</fullName>
    </submittedName>
</protein>
<gene>
    <name evidence="2" type="ORF">CSOL1703_00014875</name>
</gene>
<organism evidence="2 3">
    <name type="scientific">Clonostachys solani</name>
    <dbReference type="NCBI Taxonomy" id="160281"/>
    <lineage>
        <taxon>Eukaryota</taxon>
        <taxon>Fungi</taxon>
        <taxon>Dikarya</taxon>
        <taxon>Ascomycota</taxon>
        <taxon>Pezizomycotina</taxon>
        <taxon>Sordariomycetes</taxon>
        <taxon>Hypocreomycetidae</taxon>
        <taxon>Hypocreales</taxon>
        <taxon>Bionectriaceae</taxon>
        <taxon>Clonostachys</taxon>
    </lineage>
</organism>
<dbReference type="EMBL" id="CABFOC020000043">
    <property type="protein sequence ID" value="CAH0051944.1"/>
    <property type="molecule type" value="Genomic_DNA"/>
</dbReference>
<keyword evidence="3" id="KW-1185">Reference proteome</keyword>
<dbReference type="Proteomes" id="UP000775872">
    <property type="component" value="Unassembled WGS sequence"/>
</dbReference>
<evidence type="ECO:0000313" key="3">
    <source>
        <dbReference type="Proteomes" id="UP000775872"/>
    </source>
</evidence>
<feature type="non-terminal residue" evidence="2">
    <location>
        <position position="1"/>
    </location>
</feature>
<comment type="caution">
    <text evidence="2">The sequence shown here is derived from an EMBL/GenBank/DDBJ whole genome shotgun (WGS) entry which is preliminary data.</text>
</comment>
<name>A0A9N9ZAV9_9HYPO</name>
<evidence type="ECO:0000256" key="1">
    <source>
        <dbReference type="SAM" id="MobiDB-lite"/>
    </source>
</evidence>
<feature type="compositionally biased region" description="Basic residues" evidence="1">
    <location>
        <begin position="37"/>
        <end position="46"/>
    </location>
</feature>
<feature type="region of interest" description="Disordered" evidence="1">
    <location>
        <begin position="19"/>
        <end position="104"/>
    </location>
</feature>
<dbReference type="AlphaFoldDB" id="A0A9N9ZAV9"/>
<evidence type="ECO:0000313" key="2">
    <source>
        <dbReference type="EMBL" id="CAH0051944.1"/>
    </source>
</evidence>
<proteinExistence type="predicted"/>
<sequence length="184" mass="20240">MPANKQACSVNTRCTRRNLGQSLASHRVKSDVNRSFQRQKRKRRERQTRTRVQNEPEGLHSPGSASHNGDGPEGPLSLPDAEGSPPTANLEEQRSPHLRSTNESRINMSNLSFILHPSHEAATTENDPSARSAEHNEQQLLVDRSCDALGHSRDFVEDMQVVLVFFSDLSVAYSEGAIGSTGLG</sequence>